<dbReference type="Pfam" id="PF14403">
    <property type="entry name" value="CP_ATPgrasp_2"/>
    <property type="match status" value="1"/>
</dbReference>
<evidence type="ECO:0000259" key="1">
    <source>
        <dbReference type="Pfam" id="PF04168"/>
    </source>
</evidence>
<dbReference type="Pfam" id="PF04168">
    <property type="entry name" value="Alpha-E"/>
    <property type="match status" value="1"/>
</dbReference>
<sequence>MTTSRASQDTGEINHLIASYVPLNGVSDELLDAEGQVRPVWRPFLKHLSNLSADSIAQRFARGNQYLKDAGVFYRQYGDQVAAEREWPLSHIPVIIDANEWNTIATGLIQRAELLEDIVADLYGPNQLVADGYLPASLLGQSPEWLRPLVGVTPGSGHFLHFLAFEIGRGPDGMWWVLGDRAQAPSGAGFALENRVATRRIFNEFFARANVQRLAGFFRRFRDQLLDLRAEPNSRAAVLTPGLHNDTYFEHAYIARYLGFMLLEGEDLTVENGKLMVRTVTGSHPISVLWRRLDAAWADPLELNENSRIGTPGLIEAVRSGRVTMVNALGAGVVETRALLAFLPRICEAWRGEPLKLPNVATWWCGSEAARHYVAGNAERMLFSNALSTALPFEVSDSKAIKDQQTAVSDQTINSWLDTNGHQLVAQEAVTLSTTPAYSDGALTPRPMSLRVFLARTQTGWEVMSGGFARIGQTNDPSAIAMQAGGSAADVWISGKPSVDGDTLFKRQQTQYVRTQPGVLPSRAADNLFWLGRYVERAEAVIRMLRAYHTRLSEADDPEAPLVSRARTFLKVLDIYPTKNVPDGLKTTLNSAVLSASKVRERFSQDGWLALTDLAQTAEIMQSSIRTREDAVQDMGLLLRKITGFSGLVHENMYRLTGWRFLGIGRSLERAYATAQLLADFTEPNAPEGSLELVLEVADSSMSMTRRYTVTMSSPPVLDLLALDTRNPRAILYQLNELKEHLTELPGADKHGQLSDLSRAVLEVHTSLAISKPDTLTPDRLREIGEAIAELSEDISETYMQWRGLRDLRHLSFDLV</sequence>
<feature type="domain" description="Circularly permuted ATP-grasp type 2" evidence="2">
    <location>
        <begin position="93"/>
        <end position="471"/>
    </location>
</feature>
<evidence type="ECO:0000313" key="4">
    <source>
        <dbReference type="Proteomes" id="UP000320593"/>
    </source>
</evidence>
<dbReference type="Gene3D" id="3.40.50.11290">
    <property type="match status" value="1"/>
</dbReference>
<feature type="domain" description="DUF403" evidence="1">
    <location>
        <begin position="520"/>
        <end position="800"/>
    </location>
</feature>
<dbReference type="InterPro" id="IPR007296">
    <property type="entry name" value="DUF403"/>
</dbReference>
<proteinExistence type="predicted"/>
<name>A0A562SZE1_9HYPH</name>
<dbReference type="RefSeq" id="WP_145344187.1">
    <property type="nucleotide sequence ID" value="NZ_SMLY01000083.1"/>
</dbReference>
<dbReference type="OrthoDB" id="9804079at2"/>
<dbReference type="SUPFAM" id="SSF56059">
    <property type="entry name" value="Glutathione synthetase ATP-binding domain-like"/>
    <property type="match status" value="1"/>
</dbReference>
<dbReference type="PANTHER" id="PTHR34595:SF2">
    <property type="entry name" value="BLR2978 PROTEIN"/>
    <property type="match status" value="1"/>
</dbReference>
<dbReference type="EMBL" id="VLLF01000006">
    <property type="protein sequence ID" value="TWI86040.1"/>
    <property type="molecule type" value="Genomic_DNA"/>
</dbReference>
<dbReference type="Proteomes" id="UP000320593">
    <property type="component" value="Unassembled WGS sequence"/>
</dbReference>
<gene>
    <name evidence="3" type="ORF">JM93_02747</name>
</gene>
<comment type="caution">
    <text evidence="3">The sequence shown here is derived from an EMBL/GenBank/DDBJ whole genome shotgun (WGS) entry which is preliminary data.</text>
</comment>
<dbReference type="InterPro" id="IPR051680">
    <property type="entry name" value="ATP-dep_Glu-Cys_Ligase-2"/>
</dbReference>
<organism evidence="3 4">
    <name type="scientific">Roseibium hamelinense</name>
    <dbReference type="NCBI Taxonomy" id="150831"/>
    <lineage>
        <taxon>Bacteria</taxon>
        <taxon>Pseudomonadati</taxon>
        <taxon>Pseudomonadota</taxon>
        <taxon>Alphaproteobacteria</taxon>
        <taxon>Hyphomicrobiales</taxon>
        <taxon>Stappiaceae</taxon>
        <taxon>Roseibium</taxon>
    </lineage>
</organism>
<evidence type="ECO:0000313" key="3">
    <source>
        <dbReference type="EMBL" id="TWI86040.1"/>
    </source>
</evidence>
<reference evidence="3 4" key="1">
    <citation type="submission" date="2019-07" db="EMBL/GenBank/DDBJ databases">
        <title>Genomic Encyclopedia of Archaeal and Bacterial Type Strains, Phase II (KMG-II): from individual species to whole genera.</title>
        <authorList>
            <person name="Goeker M."/>
        </authorList>
    </citation>
    <scope>NUCLEOTIDE SEQUENCE [LARGE SCALE GENOMIC DNA]</scope>
    <source>
        <strain evidence="3 4">ATCC BAA-252</strain>
    </source>
</reference>
<keyword evidence="4" id="KW-1185">Reference proteome</keyword>
<evidence type="ECO:0000259" key="2">
    <source>
        <dbReference type="Pfam" id="PF14403"/>
    </source>
</evidence>
<dbReference type="PANTHER" id="PTHR34595">
    <property type="entry name" value="BLR5612 PROTEIN"/>
    <property type="match status" value="1"/>
</dbReference>
<dbReference type="InterPro" id="IPR025841">
    <property type="entry name" value="CP_ATPgrasp_2"/>
</dbReference>
<accession>A0A562SZE1</accession>
<dbReference type="AlphaFoldDB" id="A0A562SZE1"/>
<protein>
    <submittedName>
        <fullName evidence="3">Putative circularly permuted ATP-grasp superfamily protein</fullName>
    </submittedName>
</protein>